<dbReference type="OrthoDB" id="4872260at2"/>
<dbReference type="Proteomes" id="UP000315133">
    <property type="component" value="Unassembled WGS sequence"/>
</dbReference>
<name>A0A543KPX7_9MICO</name>
<keyword evidence="1" id="KW-1133">Transmembrane helix</keyword>
<accession>A0A543KPX7</accession>
<evidence type="ECO:0000313" key="2">
    <source>
        <dbReference type="EMBL" id="TQM97135.1"/>
    </source>
</evidence>
<organism evidence="2 3">
    <name type="scientific">Ornithinimicrobium humiphilum</name>
    <dbReference type="NCBI Taxonomy" id="125288"/>
    <lineage>
        <taxon>Bacteria</taxon>
        <taxon>Bacillati</taxon>
        <taxon>Actinomycetota</taxon>
        <taxon>Actinomycetes</taxon>
        <taxon>Micrococcales</taxon>
        <taxon>Ornithinimicrobiaceae</taxon>
        <taxon>Ornithinimicrobium</taxon>
    </lineage>
</organism>
<reference evidence="2 3" key="1">
    <citation type="submission" date="2019-06" db="EMBL/GenBank/DDBJ databases">
        <title>Sequencing the genomes of 1000 actinobacteria strains.</title>
        <authorList>
            <person name="Klenk H.-P."/>
        </authorList>
    </citation>
    <scope>NUCLEOTIDE SEQUENCE [LARGE SCALE GENOMIC DNA]</scope>
    <source>
        <strain evidence="2 3">DSM 12362</strain>
    </source>
</reference>
<gene>
    <name evidence="2" type="ORF">FB476_2038</name>
</gene>
<comment type="caution">
    <text evidence="2">The sequence shown here is derived from an EMBL/GenBank/DDBJ whole genome shotgun (WGS) entry which is preliminary data.</text>
</comment>
<dbReference type="EMBL" id="VFPU01000001">
    <property type="protein sequence ID" value="TQM97135.1"/>
    <property type="molecule type" value="Genomic_DNA"/>
</dbReference>
<dbReference type="RefSeq" id="WP_141818649.1">
    <property type="nucleotide sequence ID" value="NZ_BAAAIL010000002.1"/>
</dbReference>
<evidence type="ECO:0000256" key="1">
    <source>
        <dbReference type="SAM" id="Phobius"/>
    </source>
</evidence>
<dbReference type="AlphaFoldDB" id="A0A543KPX7"/>
<proteinExistence type="predicted"/>
<dbReference type="InterPro" id="IPR046549">
    <property type="entry name" value="DUF6703"/>
</dbReference>
<sequence>MSSAPAPGPDRTTEPGPVRRSIEQASLPALEQLAKLPVWLPFLVLLLLMLGGGFLGGPVGWVLVGLALAFILWLFYLSWPRLNGVDRLMRVAVLLLFMAVTVVQLVPRG</sequence>
<keyword evidence="1" id="KW-0472">Membrane</keyword>
<dbReference type="Pfam" id="PF20444">
    <property type="entry name" value="DUF6703"/>
    <property type="match status" value="1"/>
</dbReference>
<evidence type="ECO:0000313" key="3">
    <source>
        <dbReference type="Proteomes" id="UP000315133"/>
    </source>
</evidence>
<keyword evidence="3" id="KW-1185">Reference proteome</keyword>
<keyword evidence="1" id="KW-0812">Transmembrane</keyword>
<feature type="transmembrane region" description="Helical" evidence="1">
    <location>
        <begin position="91"/>
        <end position="107"/>
    </location>
</feature>
<feature type="transmembrane region" description="Helical" evidence="1">
    <location>
        <begin position="36"/>
        <end position="55"/>
    </location>
</feature>
<protein>
    <submittedName>
        <fullName evidence="2">Uncharacterized protein</fullName>
    </submittedName>
</protein>